<proteinExistence type="predicted"/>
<gene>
    <name evidence="1" type="ORF">PV327_009001</name>
</gene>
<reference evidence="1" key="1">
    <citation type="journal article" date="2023" name="bioRxiv">
        <title>Scaffold-level genome assemblies of two parasitoid biocontrol wasps reveal the parthenogenesis mechanism and an associated novel virus.</title>
        <authorList>
            <person name="Inwood S."/>
            <person name="Skelly J."/>
            <person name="Guhlin J."/>
            <person name="Harrop T."/>
            <person name="Goldson S."/>
            <person name="Dearden P."/>
        </authorList>
    </citation>
    <scope>NUCLEOTIDE SEQUENCE</scope>
    <source>
        <strain evidence="1">Lincoln</strain>
        <tissue evidence="1">Whole body</tissue>
    </source>
</reference>
<keyword evidence="2" id="KW-1185">Reference proteome</keyword>
<dbReference type="Proteomes" id="UP001168972">
    <property type="component" value="Unassembled WGS sequence"/>
</dbReference>
<reference evidence="1" key="2">
    <citation type="submission" date="2023-03" db="EMBL/GenBank/DDBJ databases">
        <authorList>
            <person name="Inwood S.N."/>
            <person name="Skelly J.G."/>
            <person name="Guhlin J."/>
            <person name="Harrop T.W.R."/>
            <person name="Goldson S.G."/>
            <person name="Dearden P.K."/>
        </authorList>
    </citation>
    <scope>NUCLEOTIDE SEQUENCE</scope>
    <source>
        <strain evidence="1">Lincoln</strain>
        <tissue evidence="1">Whole body</tissue>
    </source>
</reference>
<dbReference type="AlphaFoldDB" id="A0AA39FTK1"/>
<evidence type="ECO:0000313" key="2">
    <source>
        <dbReference type="Proteomes" id="UP001168972"/>
    </source>
</evidence>
<dbReference type="InterPro" id="IPR032062">
    <property type="entry name" value="DUF4803"/>
</dbReference>
<evidence type="ECO:0000313" key="1">
    <source>
        <dbReference type="EMBL" id="KAK0175235.1"/>
    </source>
</evidence>
<dbReference type="PANTHER" id="PTHR47890:SF1">
    <property type="entry name" value="LD24308P"/>
    <property type="match status" value="1"/>
</dbReference>
<sequence length="948" mass="110641">MTFSVLGISFDDIKNVYNYVNTLYEKGIEYANKEELARNTVDNQLKQIMSELRDMSKQLTNFVSHQDEKMDQVVKTLLNNIEMMGDFQSVRTELVQCISNVDYWFQNAIEYETNQGYSQKTLHNFIKSVLWSTDNIDHWLFRIYKLIFPGINNNVRKSFVTLALENAEESYERFCDKYISQQQRFYYIFMIIIRTQLKAFVTITQAYALQTAFDHVNYVHEYKAFKQTFYDRLTNYFDYFIHYMAHFPAEIRRCDVQNPVIGENIFQMEGVFQVIIGREFSIKNAIYPEYLWVCGGCEEIVNNTRMQFMIHNCKTYSSISACIETPQRPRYYASRMSSFKVNSEVYGHTEQCTHGFTEIHGIYSPTLCYDDTCVCSVHTTDQTNFPNKAFDIVLDEPRIRRISVEPQYSDIANNMVVVGVKFILHDNVIHLQIEQGKISKHGAVVDEGSWKPVDVDNNNRKIKLAHELMFDRRSIFYLDDVLGDPDSVVTGVRLAVTKDGSGFELHIHSTKYVSQTGQLGTQQKWYTPGEHPINRTDYERNRIEIKLNDPDEPTQAHDYHPDPQSNKFIQFQHTSIKKDAGFHTVPYFDGQSVGTQMKFPLSGVGLFHRERDGFGGYIAPRLITYNMTWSIESSFNDWKQIEAMYKHCGLDVPANVTVFKESVDCDKLKQSVGRQVNIQDMDRIKQNNTINSTIKPLETYEIDKRAKPIIKQTFRRNSKMPIYTKKSSCLSKNGIKSSRVSKLMFQIRIEIKLNDPDDSLMVRDYHPDPQSNKFIQFQHTSIKKDAGFHTVPYFDGQSVETQMKFPLSGVGLFHRERDGFGGYIAPRLITYNMTWIIESSFNNWKQLENMYKRCGLEVPRNVTVFNGYVDCEKLKRTAGQQVHIHDVNRIKENNPIYSQPKSYETNNYKEPMNRIIKQRINKNSKNTMYKKKTPYLFTNDVEPSVILV</sequence>
<organism evidence="1 2">
    <name type="scientific">Microctonus hyperodae</name>
    <name type="common">Parasitoid wasp</name>
    <dbReference type="NCBI Taxonomy" id="165561"/>
    <lineage>
        <taxon>Eukaryota</taxon>
        <taxon>Metazoa</taxon>
        <taxon>Ecdysozoa</taxon>
        <taxon>Arthropoda</taxon>
        <taxon>Hexapoda</taxon>
        <taxon>Insecta</taxon>
        <taxon>Pterygota</taxon>
        <taxon>Neoptera</taxon>
        <taxon>Endopterygota</taxon>
        <taxon>Hymenoptera</taxon>
        <taxon>Apocrita</taxon>
        <taxon>Ichneumonoidea</taxon>
        <taxon>Braconidae</taxon>
        <taxon>Euphorinae</taxon>
        <taxon>Microctonus</taxon>
    </lineage>
</organism>
<name>A0AA39FTK1_MICHY</name>
<dbReference type="Pfam" id="PF16061">
    <property type="entry name" value="DUF4803"/>
    <property type="match status" value="1"/>
</dbReference>
<dbReference type="PANTHER" id="PTHR47890">
    <property type="entry name" value="LD24308P"/>
    <property type="match status" value="1"/>
</dbReference>
<dbReference type="EMBL" id="JAQQBR010000005">
    <property type="protein sequence ID" value="KAK0175235.1"/>
    <property type="molecule type" value="Genomic_DNA"/>
</dbReference>
<protein>
    <submittedName>
        <fullName evidence="1">Uncharacterized protein</fullName>
    </submittedName>
</protein>
<comment type="caution">
    <text evidence="1">The sequence shown here is derived from an EMBL/GenBank/DDBJ whole genome shotgun (WGS) entry which is preliminary data.</text>
</comment>
<accession>A0AA39FTK1</accession>